<feature type="domain" description="FAD-binding" evidence="13">
    <location>
        <begin position="9"/>
        <end position="356"/>
    </location>
</feature>
<dbReference type="EC" id="1.14.13.9" evidence="11"/>
<evidence type="ECO:0000313" key="14">
    <source>
        <dbReference type="EMBL" id="OLL25035.1"/>
    </source>
</evidence>
<keyword evidence="5 11" id="KW-0274">FAD</keyword>
<evidence type="ECO:0000256" key="11">
    <source>
        <dbReference type="HAMAP-Rule" id="MF_03018"/>
    </source>
</evidence>
<dbReference type="EMBL" id="LXFE01000515">
    <property type="protein sequence ID" value="OLL25035.1"/>
    <property type="molecule type" value="Genomic_DNA"/>
</dbReference>
<keyword evidence="12" id="KW-1133">Transmembrane helix</keyword>
<sequence>MDSAVKISTVAIVGGGPVGALAAIYFAKEGWKVSLYELREDPRMEETVARQSKLPSKSINLALSERGIHGLRGASPHLVEEILAQAIPMGARMIHDTAGNQTSQFYDIHGKVFNAWAALGLYTAQHINSVDRDWLNTKLLIEAKKYPNVDLYFEHKLQYCDLRKNELVFLTRGAEAHVTAHLIVGADGAHSQVRQSLMKVITQVMDFEQQYIDSHWLELTISPWTASDGERDFKMEPHRLHIWPRQTFMLIALPNSDKSFTCTLFMPKSMFDNLQSNEALLEFFKRFFPDTIQLIGKDELIRDFFRNPRSPLLSIKCFPYILEDKCVILGDASHAMVPFYGQGMNCGFEDVRLLFENIKTKRLKIALYDYQNSRKVDLNAICDLAMQNFVEMRAGVTRRSYLLRKKIEEFLYARVPSLGVVPLYTMVSFSNKPYSEAKKKSERQGRLLTTAAYGGLLITGLGVFYAGALLARRTAWAHV</sequence>
<protein>
    <recommendedName>
        <fullName evidence="11">Kynurenine 3-monooxygenase</fullName>
        <ecNumber evidence="11">1.14.13.9</ecNumber>
    </recommendedName>
    <alternativeName>
        <fullName evidence="11">Biosynthesis of nicotinic acid protein 4</fullName>
    </alternativeName>
    <alternativeName>
        <fullName evidence="11">Kynurenine 3-hydroxylase</fullName>
    </alternativeName>
</protein>
<dbReference type="SUPFAM" id="SSF51905">
    <property type="entry name" value="FAD/NAD(P)-binding domain"/>
    <property type="match status" value="1"/>
</dbReference>
<evidence type="ECO:0000313" key="15">
    <source>
        <dbReference type="Proteomes" id="UP000186594"/>
    </source>
</evidence>
<comment type="catalytic activity">
    <reaction evidence="10 11">
        <text>L-kynurenine + NADPH + O2 + H(+) = 3-hydroxy-L-kynurenine + NADP(+) + H2O</text>
        <dbReference type="Rhea" id="RHEA:20545"/>
        <dbReference type="ChEBI" id="CHEBI:15377"/>
        <dbReference type="ChEBI" id="CHEBI:15378"/>
        <dbReference type="ChEBI" id="CHEBI:15379"/>
        <dbReference type="ChEBI" id="CHEBI:57783"/>
        <dbReference type="ChEBI" id="CHEBI:57959"/>
        <dbReference type="ChEBI" id="CHEBI:58125"/>
        <dbReference type="ChEBI" id="CHEBI:58349"/>
        <dbReference type="EC" id="1.14.13.9"/>
    </reaction>
</comment>
<dbReference type="OrthoDB" id="10053569at2759"/>
<dbReference type="OMA" id="REFMFIA"/>
<keyword evidence="11 12" id="KW-0472">Membrane</keyword>
<evidence type="ECO:0000256" key="5">
    <source>
        <dbReference type="ARBA" id="ARBA00022827"/>
    </source>
</evidence>
<evidence type="ECO:0000256" key="1">
    <source>
        <dbReference type="ARBA" id="ARBA00001974"/>
    </source>
</evidence>
<dbReference type="GO" id="GO:0071949">
    <property type="term" value="F:FAD binding"/>
    <property type="evidence" value="ECO:0007669"/>
    <property type="project" value="InterPro"/>
</dbReference>
<dbReference type="GO" id="GO:0019805">
    <property type="term" value="P:quinolinate biosynthetic process"/>
    <property type="evidence" value="ECO:0007669"/>
    <property type="project" value="UniProtKB-UniRule"/>
</dbReference>
<comment type="subcellular location">
    <subcellularLocation>
        <location evidence="11">Mitochondrion outer membrane</location>
    </subcellularLocation>
</comment>
<comment type="pathway">
    <text evidence="11">Cofactor biosynthesis; NAD(+) biosynthesis; quinolinate from L-kynurenine: step 1/3.</text>
</comment>
<dbReference type="GO" id="GO:0043420">
    <property type="term" value="P:anthranilate metabolic process"/>
    <property type="evidence" value="ECO:0007669"/>
    <property type="project" value="UniProtKB-UniRule"/>
</dbReference>
<evidence type="ECO:0000256" key="10">
    <source>
        <dbReference type="ARBA" id="ARBA00047818"/>
    </source>
</evidence>
<feature type="transmembrane region" description="Helical" evidence="12">
    <location>
        <begin position="450"/>
        <end position="471"/>
    </location>
</feature>
<keyword evidence="2 11" id="KW-0285">Flavoprotein</keyword>
<evidence type="ECO:0000256" key="12">
    <source>
        <dbReference type="SAM" id="Phobius"/>
    </source>
</evidence>
<organism evidence="14 15">
    <name type="scientific">Neolecta irregularis (strain DAH-3)</name>
    <dbReference type="NCBI Taxonomy" id="1198029"/>
    <lineage>
        <taxon>Eukaryota</taxon>
        <taxon>Fungi</taxon>
        <taxon>Dikarya</taxon>
        <taxon>Ascomycota</taxon>
        <taxon>Taphrinomycotina</taxon>
        <taxon>Neolectales</taxon>
        <taxon>Neolectaceae</taxon>
        <taxon>Neolecta</taxon>
    </lineage>
</organism>
<dbReference type="AlphaFoldDB" id="A0A1U7LQU9"/>
<evidence type="ECO:0000259" key="13">
    <source>
        <dbReference type="Pfam" id="PF01494"/>
    </source>
</evidence>
<dbReference type="Gene3D" id="3.50.50.60">
    <property type="entry name" value="FAD/NAD(P)-binding domain"/>
    <property type="match status" value="1"/>
</dbReference>
<dbReference type="InterPro" id="IPR027545">
    <property type="entry name" value="Kynurenine_monooxygenase"/>
</dbReference>
<dbReference type="InterPro" id="IPR036188">
    <property type="entry name" value="FAD/NAD-bd_sf"/>
</dbReference>
<dbReference type="PRINTS" id="PR00420">
    <property type="entry name" value="RNGMNOXGNASE"/>
</dbReference>
<name>A0A1U7LQU9_NEOID</name>
<dbReference type="PANTHER" id="PTHR46028:SF2">
    <property type="entry name" value="KYNURENINE 3-MONOOXYGENASE"/>
    <property type="match status" value="1"/>
</dbReference>
<evidence type="ECO:0000256" key="4">
    <source>
        <dbReference type="ARBA" id="ARBA00022787"/>
    </source>
</evidence>
<keyword evidence="15" id="KW-1185">Reference proteome</keyword>
<dbReference type="Pfam" id="PF01494">
    <property type="entry name" value="FAD_binding_3"/>
    <property type="match status" value="1"/>
</dbReference>
<dbReference type="GO" id="GO:0070189">
    <property type="term" value="P:kynurenine metabolic process"/>
    <property type="evidence" value="ECO:0007669"/>
    <property type="project" value="TreeGrafter"/>
</dbReference>
<comment type="function">
    <text evidence="11">Catalyzes the hydroxylation of L-kynurenine (L-Kyn) to form 3-hydroxy-L-kynurenine (L-3OHKyn). Required for synthesis of quinolinic acid.</text>
</comment>
<dbReference type="GO" id="GO:0005741">
    <property type="term" value="C:mitochondrial outer membrane"/>
    <property type="evidence" value="ECO:0007669"/>
    <property type="project" value="UniProtKB-SubCell"/>
</dbReference>
<evidence type="ECO:0000256" key="7">
    <source>
        <dbReference type="ARBA" id="ARBA00023002"/>
    </source>
</evidence>
<dbReference type="PANTHER" id="PTHR46028">
    <property type="entry name" value="KYNURENINE 3-MONOOXYGENASE"/>
    <property type="match status" value="1"/>
</dbReference>
<keyword evidence="12" id="KW-0812">Transmembrane</keyword>
<dbReference type="Proteomes" id="UP000186594">
    <property type="component" value="Unassembled WGS sequence"/>
</dbReference>
<evidence type="ECO:0000256" key="2">
    <source>
        <dbReference type="ARBA" id="ARBA00022630"/>
    </source>
</evidence>
<comment type="similarity">
    <text evidence="11">Belongs to the aromatic-ring hydroxylase family. KMO subfamily.</text>
</comment>
<dbReference type="GO" id="GO:0006569">
    <property type="term" value="P:L-tryptophan catabolic process"/>
    <property type="evidence" value="ECO:0007669"/>
    <property type="project" value="UniProtKB-UniRule"/>
</dbReference>
<dbReference type="GO" id="GO:0034354">
    <property type="term" value="P:'de novo' NAD+ biosynthetic process from L-tryptophan"/>
    <property type="evidence" value="ECO:0007669"/>
    <property type="project" value="UniProtKB-UniRule"/>
</dbReference>
<keyword evidence="7 11" id="KW-0560">Oxidoreductase</keyword>
<comment type="caution">
    <text evidence="14">The sequence shown here is derived from an EMBL/GenBank/DDBJ whole genome shotgun (WGS) entry which is preliminary data.</text>
</comment>
<keyword evidence="9 11" id="KW-0496">Mitochondrion</keyword>
<accession>A0A1U7LQU9</accession>
<evidence type="ECO:0000256" key="9">
    <source>
        <dbReference type="ARBA" id="ARBA00023128"/>
    </source>
</evidence>
<gene>
    <name evidence="11" type="primary">BNA4</name>
    <name evidence="14" type="ORF">NEOLI_000141</name>
</gene>
<dbReference type="GO" id="GO:0004502">
    <property type="term" value="F:kynurenine 3-monooxygenase activity"/>
    <property type="evidence" value="ECO:0007669"/>
    <property type="project" value="UniProtKB-UniRule"/>
</dbReference>
<dbReference type="STRING" id="1198029.A0A1U7LQU9"/>
<dbReference type="InterPro" id="IPR002938">
    <property type="entry name" value="FAD-bd"/>
</dbReference>
<dbReference type="UniPathway" id="UPA00253">
    <property type="reaction ID" value="UER00328"/>
</dbReference>
<evidence type="ECO:0000256" key="3">
    <source>
        <dbReference type="ARBA" id="ARBA00022642"/>
    </source>
</evidence>
<keyword evidence="8 11" id="KW-0503">Monooxygenase</keyword>
<keyword evidence="3 11" id="KW-0662">Pyridine nucleotide biosynthesis</keyword>
<feature type="transmembrane region" description="Helical" evidence="12">
    <location>
        <begin position="6"/>
        <end position="27"/>
    </location>
</feature>
<keyword evidence="6 11" id="KW-0521">NADP</keyword>
<reference evidence="14 15" key="1">
    <citation type="submission" date="2016-04" db="EMBL/GenBank/DDBJ databases">
        <title>Evolutionary innovation and constraint leading to complex multicellularity in the Ascomycota.</title>
        <authorList>
            <person name="Cisse O."/>
            <person name="Nguyen A."/>
            <person name="Hewitt D.A."/>
            <person name="Jedd G."/>
            <person name="Stajich J.E."/>
        </authorList>
    </citation>
    <scope>NUCLEOTIDE SEQUENCE [LARGE SCALE GENOMIC DNA]</scope>
    <source>
        <strain evidence="14 15">DAH-3</strain>
    </source>
</reference>
<evidence type="ECO:0000256" key="8">
    <source>
        <dbReference type="ARBA" id="ARBA00023033"/>
    </source>
</evidence>
<dbReference type="FunFam" id="3.50.50.60:FF:000129">
    <property type="entry name" value="Kynurenine 3-monooxygenase"/>
    <property type="match status" value="1"/>
</dbReference>
<comment type="cofactor">
    <cofactor evidence="1 11">
        <name>FAD</name>
        <dbReference type="ChEBI" id="CHEBI:57692"/>
    </cofactor>
</comment>
<evidence type="ECO:0000256" key="6">
    <source>
        <dbReference type="ARBA" id="ARBA00022857"/>
    </source>
</evidence>
<proteinExistence type="inferred from homology"/>
<dbReference type="HAMAP" id="MF_01971">
    <property type="entry name" value="Kynurenine_monooxygenase"/>
    <property type="match status" value="1"/>
</dbReference>
<keyword evidence="4 11" id="KW-1000">Mitochondrion outer membrane</keyword>